<dbReference type="InterPro" id="IPR023365">
    <property type="entry name" value="Sortase_dom-sf"/>
</dbReference>
<evidence type="ECO:0000313" key="3">
    <source>
        <dbReference type="Proteomes" id="UP001494902"/>
    </source>
</evidence>
<dbReference type="InterPro" id="IPR005754">
    <property type="entry name" value="Sortase"/>
</dbReference>
<dbReference type="CDD" id="cd05829">
    <property type="entry name" value="Sortase_F"/>
    <property type="match status" value="1"/>
</dbReference>
<reference evidence="2 3" key="1">
    <citation type="submission" date="2024-03" db="EMBL/GenBank/DDBJ databases">
        <title>Draft genome sequence of Pseudonocardia nematodicida JCM 31783.</title>
        <authorList>
            <person name="Butdee W."/>
            <person name="Duangmal K."/>
        </authorList>
    </citation>
    <scope>NUCLEOTIDE SEQUENCE [LARGE SCALE GENOMIC DNA]</scope>
    <source>
        <strain evidence="2 3">JCM 31783</strain>
    </source>
</reference>
<dbReference type="Pfam" id="PF04203">
    <property type="entry name" value="Sortase"/>
    <property type="match status" value="1"/>
</dbReference>
<proteinExistence type="predicted"/>
<dbReference type="RefSeq" id="WP_349301241.1">
    <property type="nucleotide sequence ID" value="NZ_JBEDNQ010000013.1"/>
</dbReference>
<dbReference type="Proteomes" id="UP001494902">
    <property type="component" value="Unassembled WGS sequence"/>
</dbReference>
<name>A0ABV1KI85_9PSEU</name>
<dbReference type="Gene3D" id="2.40.260.10">
    <property type="entry name" value="Sortase"/>
    <property type="match status" value="1"/>
</dbReference>
<dbReference type="NCBIfam" id="NF033748">
    <property type="entry name" value="class_F_sortase"/>
    <property type="match status" value="1"/>
</dbReference>
<evidence type="ECO:0000256" key="1">
    <source>
        <dbReference type="ARBA" id="ARBA00022801"/>
    </source>
</evidence>
<dbReference type="InterPro" id="IPR042001">
    <property type="entry name" value="Sortase_F"/>
</dbReference>
<dbReference type="SUPFAM" id="SSF63817">
    <property type="entry name" value="Sortase"/>
    <property type="match status" value="1"/>
</dbReference>
<evidence type="ECO:0000313" key="2">
    <source>
        <dbReference type="EMBL" id="MEQ3554172.1"/>
    </source>
</evidence>
<keyword evidence="3" id="KW-1185">Reference proteome</keyword>
<comment type="caution">
    <text evidence="2">The sequence shown here is derived from an EMBL/GenBank/DDBJ whole genome shotgun (WGS) entry which is preliminary data.</text>
</comment>
<accession>A0ABV1KI85</accession>
<gene>
    <name evidence="2" type="ORF">WIS52_27205</name>
</gene>
<keyword evidence="1" id="KW-0378">Hydrolase</keyword>
<organism evidence="2 3">
    <name type="scientific">Pseudonocardia nematodicida</name>
    <dbReference type="NCBI Taxonomy" id="1206997"/>
    <lineage>
        <taxon>Bacteria</taxon>
        <taxon>Bacillati</taxon>
        <taxon>Actinomycetota</taxon>
        <taxon>Actinomycetes</taxon>
        <taxon>Pseudonocardiales</taxon>
        <taxon>Pseudonocardiaceae</taxon>
        <taxon>Pseudonocardia</taxon>
    </lineage>
</organism>
<dbReference type="EMBL" id="JBEDNQ010000013">
    <property type="protein sequence ID" value="MEQ3554172.1"/>
    <property type="molecule type" value="Genomic_DNA"/>
</dbReference>
<protein>
    <submittedName>
        <fullName evidence="2">Class F sortase</fullName>
    </submittedName>
</protein>
<sequence>MPAARQDLGWRGARWRRAVVAMAVTGVVLTVPSALPPAALGGTVAPVPTTTTRPAAAPLPEATPVRVRATAIGLDSPTVPLGLDDAGALDVPVGAASTGWYAGGPVPGARGPAVLTAHVDWDREPGPFFRLGELTPGDLVRVDRADGSVATFEVQAVRRHPKERFPTTEVYGDLPVAGLRLITCGGGFDRVARSYSDNVVVHAALVEPGRGPV</sequence>